<feature type="binding site" evidence="6">
    <location>
        <begin position="355"/>
        <end position="356"/>
    </location>
    <ligand>
        <name>substrate</name>
    </ligand>
</feature>
<comment type="cofactor">
    <cofactor evidence="6">
        <name>Zn(2+)</name>
        <dbReference type="ChEBI" id="CHEBI:29105"/>
    </cofactor>
    <text evidence="6">Binds 2 Zn(2+) ions per subunit.</text>
</comment>
<dbReference type="PROSITE" id="PS00482">
    <property type="entry name" value="DIHYDROOROTASE_1"/>
    <property type="match status" value="1"/>
</dbReference>
<dbReference type="UniPathway" id="UPA00070">
    <property type="reaction ID" value="UER00117"/>
</dbReference>
<organism evidence="9 10">
    <name type="scientific">Corynebacterium incognita</name>
    <dbReference type="NCBI Taxonomy" id="2754725"/>
    <lineage>
        <taxon>Bacteria</taxon>
        <taxon>Bacillati</taxon>
        <taxon>Actinomycetota</taxon>
        <taxon>Actinomycetes</taxon>
        <taxon>Mycobacteriales</taxon>
        <taxon>Corynebacteriaceae</taxon>
        <taxon>Corynebacterium</taxon>
    </lineage>
</organism>
<dbReference type="GO" id="GO:0004151">
    <property type="term" value="F:dihydroorotase activity"/>
    <property type="evidence" value="ECO:0007669"/>
    <property type="project" value="UniProtKB-UniRule"/>
</dbReference>
<comment type="similarity">
    <text evidence="2 6">Belongs to the metallo-dependent hydrolases superfamily. DHOase family. Class I DHOase subfamily.</text>
</comment>
<dbReference type="InterPro" id="IPR002195">
    <property type="entry name" value="Dihydroorotase_CS"/>
</dbReference>
<dbReference type="PROSITE" id="PS00483">
    <property type="entry name" value="DIHYDROOROTASE_2"/>
    <property type="match status" value="1"/>
</dbReference>
<keyword evidence="4 6" id="KW-0378">Hydrolase</keyword>
<feature type="binding site" evidence="6">
    <location>
        <position position="341"/>
    </location>
    <ligand>
        <name>substrate</name>
    </ligand>
</feature>
<dbReference type="GO" id="GO:0044205">
    <property type="term" value="P:'de novo' UMP biosynthetic process"/>
    <property type="evidence" value="ECO:0007669"/>
    <property type="project" value="UniProtKB-UniRule"/>
</dbReference>
<feature type="binding site" evidence="6">
    <location>
        <position position="124"/>
    </location>
    <ligand>
        <name>substrate</name>
    </ligand>
</feature>
<dbReference type="AlphaFoldDB" id="A0A7G7CPW1"/>
<sequence>MNSHTNAAASSAADFPATGVTSTPAPGHTLITNVRPYGEGDPVNVLITDGRIAAIGGDVQLPHEDEGAAETRTVIDGDGNVLLPGLVDMHVHLREPGREDTETIETGSKAAAKGGFTAVFTMANTNPVTDQPIIAESVWKKSQGFGICDVHPVGSITKGLEGKTLTEFGMMARSDAKVRMFSDDGKCVADPQLMRRALEYAKGMDVLLAQHAEEPRLTEGAVAHEGEVAAKLGLRGWPRVAEESIVARDALLARDYGNRVHMCHASTTGTVELLKWAKSQGIPLSAEVTPHHLLLTDDKLHTYDGVFRVNPPLREEHDTIALREALLDGTIDVVATDHAPHGAEDKCVEFENAKPGMLGLESSLAIIAKIFVSSGLADWRFIARVMSERPAELTKLPDHGRPIAVGEPANLTIVDPNSSWTSDSTQLESKAANNPFEGEEFAVQVTHTLLRGNLTFELRPGATSSASTPSASA</sequence>
<evidence type="ECO:0000256" key="6">
    <source>
        <dbReference type="HAMAP-Rule" id="MF_00220"/>
    </source>
</evidence>
<gene>
    <name evidence="6" type="primary">pyrC</name>
    <name evidence="9" type="ORF">H0194_00700</name>
</gene>
<protein>
    <recommendedName>
        <fullName evidence="6">Dihydroorotase</fullName>
        <shortName evidence="6">DHOase</shortName>
        <ecNumber evidence="6">3.5.2.3</ecNumber>
    </recommendedName>
</protein>
<dbReference type="InterPro" id="IPR032466">
    <property type="entry name" value="Metal_Hydrolase"/>
</dbReference>
<proteinExistence type="inferred from homology"/>
<dbReference type="KEGG" id="cik:H0194_00700"/>
<feature type="region of interest" description="Disordered" evidence="7">
    <location>
        <begin position="1"/>
        <end position="23"/>
    </location>
</feature>
<dbReference type="GO" id="GO:0005737">
    <property type="term" value="C:cytoplasm"/>
    <property type="evidence" value="ECO:0007669"/>
    <property type="project" value="TreeGrafter"/>
</dbReference>
<dbReference type="InterPro" id="IPR050138">
    <property type="entry name" value="DHOase/Allantoinase_Hydrolase"/>
</dbReference>
<evidence type="ECO:0000256" key="7">
    <source>
        <dbReference type="SAM" id="MobiDB-lite"/>
    </source>
</evidence>
<comment type="catalytic activity">
    <reaction evidence="6">
        <text>(S)-dihydroorotate + H2O = N-carbamoyl-L-aspartate + H(+)</text>
        <dbReference type="Rhea" id="RHEA:24296"/>
        <dbReference type="ChEBI" id="CHEBI:15377"/>
        <dbReference type="ChEBI" id="CHEBI:15378"/>
        <dbReference type="ChEBI" id="CHEBI:30864"/>
        <dbReference type="ChEBI" id="CHEBI:32814"/>
        <dbReference type="EC" id="3.5.2.3"/>
    </reaction>
</comment>
<dbReference type="NCBIfam" id="NF006836">
    <property type="entry name" value="PRK09357.1-1"/>
    <property type="match status" value="1"/>
</dbReference>
<dbReference type="InterPro" id="IPR011059">
    <property type="entry name" value="Metal-dep_hydrolase_composite"/>
</dbReference>
<dbReference type="Gene3D" id="3.20.20.140">
    <property type="entry name" value="Metal-dependent hydrolases"/>
    <property type="match status" value="1"/>
</dbReference>
<dbReference type="EMBL" id="CP059404">
    <property type="protein sequence ID" value="QNE89627.1"/>
    <property type="molecule type" value="Genomic_DNA"/>
</dbReference>
<dbReference type="GO" id="GO:0008270">
    <property type="term" value="F:zinc ion binding"/>
    <property type="evidence" value="ECO:0007669"/>
    <property type="project" value="UniProtKB-UniRule"/>
</dbReference>
<evidence type="ECO:0000313" key="10">
    <source>
        <dbReference type="Proteomes" id="UP000515743"/>
    </source>
</evidence>
<feature type="active site" evidence="6">
    <location>
        <position position="337"/>
    </location>
</feature>
<reference evidence="9 10" key="1">
    <citation type="submission" date="2020-07" db="EMBL/GenBank/DDBJ databases">
        <title>Complete genome and description of Corynebacterium incognita strain Marseille-Q3630 sp. nov.</title>
        <authorList>
            <person name="Boxberger M."/>
        </authorList>
    </citation>
    <scope>NUCLEOTIDE SEQUENCE [LARGE SCALE GENOMIC DNA]</scope>
    <source>
        <strain evidence="9 10">Marseille-Q3630</strain>
    </source>
</reference>
<name>A0A7G7CPW1_9CORY</name>
<evidence type="ECO:0000259" key="8">
    <source>
        <dbReference type="Pfam" id="PF12890"/>
    </source>
</evidence>
<dbReference type="SUPFAM" id="SSF51338">
    <property type="entry name" value="Composite domain of metallo-dependent hydrolases"/>
    <property type="match status" value="1"/>
</dbReference>
<feature type="binding site" evidence="6">
    <location>
        <position position="337"/>
    </location>
    <ligand>
        <name>Zn(2+)</name>
        <dbReference type="ChEBI" id="CHEBI:29105"/>
        <label>1</label>
    </ligand>
</feature>
<evidence type="ECO:0000256" key="2">
    <source>
        <dbReference type="ARBA" id="ARBA00010286"/>
    </source>
</evidence>
<evidence type="ECO:0000256" key="3">
    <source>
        <dbReference type="ARBA" id="ARBA00022723"/>
    </source>
</evidence>
<feature type="binding site" evidence="6">
    <location>
        <begin position="92"/>
        <end position="94"/>
    </location>
    <ligand>
        <name>substrate</name>
    </ligand>
</feature>
<keyword evidence="3 6" id="KW-0479">Metal-binding</keyword>
<dbReference type="GO" id="GO:0006145">
    <property type="term" value="P:purine nucleobase catabolic process"/>
    <property type="evidence" value="ECO:0007669"/>
    <property type="project" value="TreeGrafter"/>
</dbReference>
<keyword evidence="6" id="KW-0862">Zinc</keyword>
<evidence type="ECO:0000313" key="9">
    <source>
        <dbReference type="EMBL" id="QNE89627.1"/>
    </source>
</evidence>
<feature type="binding site" evidence="6">
    <location>
        <position position="184"/>
    </location>
    <ligand>
        <name>Zn(2+)</name>
        <dbReference type="ChEBI" id="CHEBI:29105"/>
        <label>1</label>
    </ligand>
</feature>
<dbReference type="PANTHER" id="PTHR43668:SF2">
    <property type="entry name" value="ALLANTOINASE"/>
    <property type="match status" value="1"/>
</dbReference>
<dbReference type="InterPro" id="IPR004722">
    <property type="entry name" value="DHOase"/>
</dbReference>
<dbReference type="PANTHER" id="PTHR43668">
    <property type="entry name" value="ALLANTOINASE"/>
    <property type="match status" value="1"/>
</dbReference>
<feature type="binding site" evidence="6">
    <location>
        <position position="211"/>
    </location>
    <ligand>
        <name>Zn(2+)</name>
        <dbReference type="ChEBI" id="CHEBI:29105"/>
        <label>2</label>
    </ligand>
</feature>
<feature type="binding site" evidence="6">
    <location>
        <position position="90"/>
    </location>
    <ligand>
        <name>Zn(2+)</name>
        <dbReference type="ChEBI" id="CHEBI:29105"/>
        <label>1</label>
    </ligand>
</feature>
<dbReference type="CDD" id="cd01317">
    <property type="entry name" value="DHOase_IIa"/>
    <property type="match status" value="1"/>
</dbReference>
<dbReference type="HAMAP" id="MF_00220_B">
    <property type="entry name" value="PyrC_classI_B"/>
    <property type="match status" value="1"/>
</dbReference>
<evidence type="ECO:0000256" key="5">
    <source>
        <dbReference type="ARBA" id="ARBA00022975"/>
    </source>
</evidence>
<evidence type="ECO:0000256" key="1">
    <source>
        <dbReference type="ARBA" id="ARBA00002368"/>
    </source>
</evidence>
<dbReference type="SUPFAM" id="SSF51556">
    <property type="entry name" value="Metallo-dependent hydrolases"/>
    <property type="match status" value="1"/>
</dbReference>
<dbReference type="EC" id="3.5.2.3" evidence="6"/>
<dbReference type="Pfam" id="PF12890">
    <property type="entry name" value="DHOase"/>
    <property type="match status" value="1"/>
</dbReference>
<feature type="binding site" evidence="6">
    <location>
        <position position="264"/>
    </location>
    <ligand>
        <name>Zn(2+)</name>
        <dbReference type="ChEBI" id="CHEBI:29105"/>
        <label>2</label>
    </ligand>
</feature>
<keyword evidence="5 6" id="KW-0665">Pyrimidine biosynthesis</keyword>
<evidence type="ECO:0000256" key="4">
    <source>
        <dbReference type="ARBA" id="ARBA00022801"/>
    </source>
</evidence>
<keyword evidence="10" id="KW-1185">Reference proteome</keyword>
<dbReference type="GO" id="GO:0004038">
    <property type="term" value="F:allantoinase activity"/>
    <property type="evidence" value="ECO:0007669"/>
    <property type="project" value="TreeGrafter"/>
</dbReference>
<feature type="domain" description="Dihydroorotase catalytic" evidence="8">
    <location>
        <begin position="79"/>
        <end position="267"/>
    </location>
</feature>
<comment type="function">
    <text evidence="1 6">Catalyzes the reversible cyclization of carbamoyl aspartate to dihydroorotate.</text>
</comment>
<accession>A0A7G7CPW1</accession>
<dbReference type="NCBIfam" id="TIGR00857">
    <property type="entry name" value="pyrC_multi"/>
    <property type="match status" value="1"/>
</dbReference>
<feature type="binding site" evidence="6">
    <location>
        <position position="184"/>
    </location>
    <ligand>
        <name>Zn(2+)</name>
        <dbReference type="ChEBI" id="CHEBI:29105"/>
        <label>2</label>
    </ligand>
</feature>
<dbReference type="Gene3D" id="2.30.40.10">
    <property type="entry name" value="Urease, subunit C, domain 1"/>
    <property type="match status" value="1"/>
</dbReference>
<feature type="binding site" evidence="6">
    <location>
        <position position="310"/>
    </location>
    <ligand>
        <name>substrate</name>
    </ligand>
</feature>
<comment type="pathway">
    <text evidence="6">Pyrimidine metabolism; UMP biosynthesis via de novo pathway; (S)-dihydroorotate from bicarbonate: step 3/3.</text>
</comment>
<dbReference type="InterPro" id="IPR024403">
    <property type="entry name" value="DHOase_cat"/>
</dbReference>
<dbReference type="RefSeq" id="WP_185176001.1">
    <property type="nucleotide sequence ID" value="NZ_CP059404.1"/>
</dbReference>
<feature type="binding site" evidence="6">
    <location>
        <position position="92"/>
    </location>
    <ligand>
        <name>Zn(2+)</name>
        <dbReference type="ChEBI" id="CHEBI:29105"/>
        <label>1</label>
    </ligand>
</feature>
<dbReference type="Proteomes" id="UP000515743">
    <property type="component" value="Chromosome"/>
</dbReference>